<evidence type="ECO:0000313" key="2">
    <source>
        <dbReference type="EMBL" id="BBU68418.1"/>
    </source>
</evidence>
<dbReference type="Pfam" id="PF03167">
    <property type="entry name" value="UDG"/>
    <property type="match status" value="1"/>
</dbReference>
<dbReference type="OrthoDB" id="8255579at2"/>
<protein>
    <recommendedName>
        <fullName evidence="1">Uracil-DNA glycosylase-like domain-containing protein</fullName>
    </recommendedName>
</protein>
<keyword evidence="3" id="KW-1185">Reference proteome</keyword>
<name>A0A679HYG3_9RHOO</name>
<dbReference type="InterPro" id="IPR036895">
    <property type="entry name" value="Uracil-DNA_glycosylase-like_sf"/>
</dbReference>
<reference evidence="3" key="1">
    <citation type="submission" date="2020-01" db="EMBL/GenBank/DDBJ databases">
        <title>Phosphoaccumulans saitamaens gen. nov., sp. nov., a polyphosphate accumulating bacterium isolated from surface river water.</title>
        <authorList>
            <person name="Watanabe K."/>
            <person name="Suda W."/>
        </authorList>
    </citation>
    <scope>NUCLEOTIDE SEQUENCE [LARGE SCALE GENOMIC DNA]</scope>
    <source>
        <strain evidence="3">ICHIAU1</strain>
    </source>
</reference>
<accession>A0A679HYG3</accession>
<dbReference type="Gene3D" id="3.40.470.10">
    <property type="entry name" value="Uracil-DNA glycosylase-like domain"/>
    <property type="match status" value="1"/>
</dbReference>
<evidence type="ECO:0000259" key="1">
    <source>
        <dbReference type="Pfam" id="PF03167"/>
    </source>
</evidence>
<dbReference type="InterPro" id="IPR005122">
    <property type="entry name" value="Uracil-DNA_glycosylase-like"/>
</dbReference>
<dbReference type="Proteomes" id="UP000463961">
    <property type="component" value="Chromosome"/>
</dbReference>
<organism evidence="2 3">
    <name type="scientific">Fluviibacter phosphoraccumulans</name>
    <dbReference type="NCBI Taxonomy" id="1751046"/>
    <lineage>
        <taxon>Bacteria</taxon>
        <taxon>Pseudomonadati</taxon>
        <taxon>Pseudomonadota</taxon>
        <taxon>Betaproteobacteria</taxon>
        <taxon>Rhodocyclales</taxon>
        <taxon>Fluviibacteraceae</taxon>
        <taxon>Fluviibacter</taxon>
    </lineage>
</organism>
<dbReference type="EMBL" id="AP022345">
    <property type="protein sequence ID" value="BBU68418.1"/>
    <property type="molecule type" value="Genomic_DNA"/>
</dbReference>
<dbReference type="AlphaFoldDB" id="A0A679HYG3"/>
<feature type="domain" description="Uracil-DNA glycosylase-like" evidence="1">
    <location>
        <begin position="51"/>
        <end position="212"/>
    </location>
</feature>
<sequence>MRKIEQLRKLGEMRRTDNQQELTKKYKQIGDFHGGKCDSWNCVSPWNKAAGNYDSPIMVIGQDWISEDAAESSLKSFELGCDPENRTNKTLHKLLLEHFGLKFSDIYGTNLFVFIKPGAMNSRIPSKDLLYSARKYTLAEIDIVQPKVVICLGKAAYDALCRAIGVKAKDFELSAEHPIRYGCTLIYGVPHTGPLGINNAGGMEKVWEIWKKMAHQRELADIVSSKKACPTLRAS</sequence>
<evidence type="ECO:0000313" key="3">
    <source>
        <dbReference type="Proteomes" id="UP000463961"/>
    </source>
</evidence>
<proteinExistence type="predicted"/>
<dbReference type="SUPFAM" id="SSF52141">
    <property type="entry name" value="Uracil-DNA glycosylase-like"/>
    <property type="match status" value="1"/>
</dbReference>
<dbReference type="RefSeq" id="WP_162050790.1">
    <property type="nucleotide sequence ID" value="NZ_AP019011.1"/>
</dbReference>
<gene>
    <name evidence="2" type="ORF">ICHIAU1_07010</name>
</gene>